<comment type="caution">
    <text evidence="1">The sequence shown here is derived from an EMBL/GenBank/DDBJ whole genome shotgun (WGS) entry which is preliminary data.</text>
</comment>
<proteinExistence type="predicted"/>
<name>A0A3D9LAG3_9MICC</name>
<dbReference type="Proteomes" id="UP000256727">
    <property type="component" value="Unassembled WGS sequence"/>
</dbReference>
<dbReference type="RefSeq" id="WP_147301179.1">
    <property type="nucleotide sequence ID" value="NZ_QREH01000001.1"/>
</dbReference>
<evidence type="ECO:0000313" key="2">
    <source>
        <dbReference type="Proteomes" id="UP000256727"/>
    </source>
</evidence>
<gene>
    <name evidence="1" type="ORF">C8E99_1072</name>
</gene>
<reference evidence="1 2" key="1">
    <citation type="submission" date="2018-07" db="EMBL/GenBank/DDBJ databases">
        <title>Sequencing the genomes of 1000 actinobacteria strains.</title>
        <authorList>
            <person name="Klenk H.-P."/>
        </authorList>
    </citation>
    <scope>NUCLEOTIDE SEQUENCE [LARGE SCALE GENOMIC DNA]</scope>
    <source>
        <strain evidence="1 2">DSM 14442</strain>
    </source>
</reference>
<dbReference type="AlphaFoldDB" id="A0A3D9LAG3"/>
<protein>
    <submittedName>
        <fullName evidence="1">Uncharacterized protein</fullName>
    </submittedName>
</protein>
<accession>A0A3D9LAG3</accession>
<sequence>MPETIVNVHHNIVQLVDSGLPSYLSPDLLSESKGLMCALETGALLLTGIDTGPIQISVMSADTEPELDLTDWEEAVDVSVNVPHGNLRVEPLFDDAPGIPSLTPLGPGTYRLRCYASGRARQLKQIVESSEESYLLIAWPAAASDESVHRLIVDRMYA</sequence>
<organism evidence="1 2">
    <name type="scientific">Citricoccus muralis</name>
    <dbReference type="NCBI Taxonomy" id="169134"/>
    <lineage>
        <taxon>Bacteria</taxon>
        <taxon>Bacillati</taxon>
        <taxon>Actinomycetota</taxon>
        <taxon>Actinomycetes</taxon>
        <taxon>Micrococcales</taxon>
        <taxon>Micrococcaceae</taxon>
        <taxon>Citricoccus</taxon>
    </lineage>
</organism>
<keyword evidence="2" id="KW-1185">Reference proteome</keyword>
<evidence type="ECO:0000313" key="1">
    <source>
        <dbReference type="EMBL" id="REE03265.1"/>
    </source>
</evidence>
<dbReference type="EMBL" id="QREH01000001">
    <property type="protein sequence ID" value="REE03265.1"/>
    <property type="molecule type" value="Genomic_DNA"/>
</dbReference>
<dbReference type="OrthoDB" id="4485313at2"/>